<dbReference type="Pfam" id="PF00005">
    <property type="entry name" value="ABC_tran"/>
    <property type="match status" value="1"/>
</dbReference>
<reference evidence="6 7" key="1">
    <citation type="submission" date="2019-08" db="EMBL/GenBank/DDBJ databases">
        <title>Deep-cultivation of Planctomycetes and their phenomic and genomic characterization uncovers novel biology.</title>
        <authorList>
            <person name="Wiegand S."/>
            <person name="Jogler M."/>
            <person name="Boedeker C."/>
            <person name="Pinto D."/>
            <person name="Vollmers J."/>
            <person name="Rivas-Marin E."/>
            <person name="Kohn T."/>
            <person name="Peeters S.H."/>
            <person name="Heuer A."/>
            <person name="Rast P."/>
            <person name="Oberbeckmann S."/>
            <person name="Bunk B."/>
            <person name="Jeske O."/>
            <person name="Meyerdierks A."/>
            <person name="Storesund J.E."/>
            <person name="Kallscheuer N."/>
            <person name="Luecker S."/>
            <person name="Lage O.M."/>
            <person name="Pohl T."/>
            <person name="Merkel B.J."/>
            <person name="Hornburger P."/>
            <person name="Mueller R.-W."/>
            <person name="Bruemmer F."/>
            <person name="Labrenz M."/>
            <person name="Spormann A.M."/>
            <person name="Op den Camp H."/>
            <person name="Overmann J."/>
            <person name="Amann R."/>
            <person name="Jetten M.S.M."/>
            <person name="Mascher T."/>
            <person name="Medema M.H."/>
            <person name="Devos D.P."/>
            <person name="Kaster A.-K."/>
            <person name="Ovreas L."/>
            <person name="Rohde M."/>
            <person name="Galperin M.Y."/>
            <person name="Jogler C."/>
        </authorList>
    </citation>
    <scope>NUCLEOTIDE SEQUENCE [LARGE SCALE GENOMIC DNA]</scope>
    <source>
        <strain evidence="6 7">UC8</strain>
    </source>
</reference>
<organism evidence="6 7">
    <name type="scientific">Roseimaritima ulvae</name>
    <dbReference type="NCBI Taxonomy" id="980254"/>
    <lineage>
        <taxon>Bacteria</taxon>
        <taxon>Pseudomonadati</taxon>
        <taxon>Planctomycetota</taxon>
        <taxon>Planctomycetia</taxon>
        <taxon>Pirellulales</taxon>
        <taxon>Pirellulaceae</taxon>
        <taxon>Roseimaritima</taxon>
    </lineage>
</organism>
<dbReference type="GO" id="GO:0005524">
    <property type="term" value="F:ATP binding"/>
    <property type="evidence" value="ECO:0007669"/>
    <property type="project" value="UniProtKB-KW"/>
</dbReference>
<protein>
    <submittedName>
        <fullName evidence="6">ABC-type transporter ATP-binding protein EcsA</fullName>
    </submittedName>
</protein>
<proteinExistence type="inferred from homology"/>
<dbReference type="Gene3D" id="3.40.50.300">
    <property type="entry name" value="P-loop containing nucleotide triphosphate hydrolases"/>
    <property type="match status" value="1"/>
</dbReference>
<feature type="domain" description="ABC transporter" evidence="5">
    <location>
        <begin position="2"/>
        <end position="230"/>
    </location>
</feature>
<keyword evidence="4 6" id="KW-0067">ATP-binding</keyword>
<dbReference type="SMART" id="SM00382">
    <property type="entry name" value="AAA"/>
    <property type="match status" value="1"/>
</dbReference>
<evidence type="ECO:0000259" key="5">
    <source>
        <dbReference type="PROSITE" id="PS50893"/>
    </source>
</evidence>
<dbReference type="SUPFAM" id="SSF52540">
    <property type="entry name" value="P-loop containing nucleoside triphosphate hydrolases"/>
    <property type="match status" value="1"/>
</dbReference>
<dbReference type="GO" id="GO:0016887">
    <property type="term" value="F:ATP hydrolysis activity"/>
    <property type="evidence" value="ECO:0007669"/>
    <property type="project" value="InterPro"/>
</dbReference>
<dbReference type="InterPro" id="IPR003439">
    <property type="entry name" value="ABC_transporter-like_ATP-bd"/>
</dbReference>
<dbReference type="OrthoDB" id="9795548at2"/>
<comment type="similarity">
    <text evidence="1">Belongs to the ABC transporter superfamily.</text>
</comment>
<dbReference type="PROSITE" id="PS50893">
    <property type="entry name" value="ABC_TRANSPORTER_2"/>
    <property type="match status" value="1"/>
</dbReference>
<keyword evidence="2" id="KW-0813">Transport</keyword>
<keyword evidence="3" id="KW-0547">Nucleotide-binding</keyword>
<dbReference type="InterPro" id="IPR003593">
    <property type="entry name" value="AAA+_ATPase"/>
</dbReference>
<dbReference type="InterPro" id="IPR027417">
    <property type="entry name" value="P-loop_NTPase"/>
</dbReference>
<name>A0A5B9QRS1_9BACT</name>
<sequence>MIVVDQLQKIYGDTLAVDRLSFSLQSGQICGLVGKNGAGKTTTMRALAGLIDATEGRLQVAGCDLHQDPLQVRRQLAYVPDDPPLFNDLSVGQHLDLIGGIYQVPDYWPRGQELLREFELEDKQAVAARALSRGMRQKLAVVCAYLYEPSVILLDEPLTGLDPPGIRTLLESIRQRAAAGATVIISSHLLAMIENVCTHLLVMQHGRKQFFGPTDQLRGETDSAASWEQAFFADQHVESFAGGSV</sequence>
<dbReference type="EMBL" id="CP042914">
    <property type="protein sequence ID" value="QEG39756.1"/>
    <property type="molecule type" value="Genomic_DNA"/>
</dbReference>
<keyword evidence="7" id="KW-1185">Reference proteome</keyword>
<dbReference type="RefSeq" id="WP_068134344.1">
    <property type="nucleotide sequence ID" value="NZ_CP042914.1"/>
</dbReference>
<evidence type="ECO:0000256" key="3">
    <source>
        <dbReference type="ARBA" id="ARBA00022741"/>
    </source>
</evidence>
<evidence type="ECO:0000256" key="2">
    <source>
        <dbReference type="ARBA" id="ARBA00022448"/>
    </source>
</evidence>
<gene>
    <name evidence="6" type="primary">ecsA</name>
    <name evidence="6" type="ORF">UC8_17540</name>
</gene>
<evidence type="ECO:0000313" key="7">
    <source>
        <dbReference type="Proteomes" id="UP000325286"/>
    </source>
</evidence>
<evidence type="ECO:0000256" key="1">
    <source>
        <dbReference type="ARBA" id="ARBA00005417"/>
    </source>
</evidence>
<dbReference type="PANTHER" id="PTHR43335:SF3">
    <property type="entry name" value="ABC TRANSPORTER"/>
    <property type="match status" value="1"/>
</dbReference>
<accession>A0A5B9QRS1</accession>
<dbReference type="KEGG" id="rul:UC8_17540"/>
<dbReference type="CDD" id="cd03230">
    <property type="entry name" value="ABC_DR_subfamily_A"/>
    <property type="match status" value="1"/>
</dbReference>
<dbReference type="AlphaFoldDB" id="A0A5B9QRS1"/>
<dbReference type="PANTHER" id="PTHR43335">
    <property type="entry name" value="ABC TRANSPORTER, ATP-BINDING PROTEIN"/>
    <property type="match status" value="1"/>
</dbReference>
<evidence type="ECO:0000313" key="6">
    <source>
        <dbReference type="EMBL" id="QEG39756.1"/>
    </source>
</evidence>
<evidence type="ECO:0000256" key="4">
    <source>
        <dbReference type="ARBA" id="ARBA00022840"/>
    </source>
</evidence>
<dbReference type="Proteomes" id="UP000325286">
    <property type="component" value="Chromosome"/>
</dbReference>